<sequence length="64" mass="7267">MTQPDQQDQDGTQEPQDAKARFREALDRKKDQQHRSADGRRNTGSVHGSETTGPAQRTFRRKTG</sequence>
<evidence type="ECO:0000313" key="3">
    <source>
        <dbReference type="Proteomes" id="UP000664209"/>
    </source>
</evidence>
<evidence type="ECO:0000256" key="1">
    <source>
        <dbReference type="SAM" id="MobiDB-lite"/>
    </source>
</evidence>
<reference evidence="2" key="1">
    <citation type="submission" date="2021-03" db="EMBL/GenBank/DDBJ databases">
        <title>Actinotalea soli sp. nov., isolated from soil.</title>
        <authorList>
            <person name="Ping W."/>
            <person name="Zhang J."/>
        </authorList>
    </citation>
    <scope>NUCLEOTIDE SEQUENCE</scope>
    <source>
        <strain evidence="2">BY-33</strain>
    </source>
</reference>
<comment type="caution">
    <text evidence="2">The sequence shown here is derived from an EMBL/GenBank/DDBJ whole genome shotgun (WGS) entry which is preliminary data.</text>
</comment>
<protein>
    <submittedName>
        <fullName evidence="2">DUF5302 domain-containing protein</fullName>
    </submittedName>
</protein>
<dbReference type="AlphaFoldDB" id="A0A939LXX7"/>
<dbReference type="RefSeq" id="WP_208056965.1">
    <property type="nucleotide sequence ID" value="NZ_JAGEMK010000011.1"/>
</dbReference>
<keyword evidence="3" id="KW-1185">Reference proteome</keyword>
<dbReference type="EMBL" id="JAGEMK010000011">
    <property type="protein sequence ID" value="MBO1753287.1"/>
    <property type="molecule type" value="Genomic_DNA"/>
</dbReference>
<feature type="compositionally biased region" description="Polar residues" evidence="1">
    <location>
        <begin position="42"/>
        <end position="55"/>
    </location>
</feature>
<feature type="compositionally biased region" description="Basic and acidic residues" evidence="1">
    <location>
        <begin position="16"/>
        <end position="41"/>
    </location>
</feature>
<dbReference type="Proteomes" id="UP000664209">
    <property type="component" value="Unassembled WGS sequence"/>
</dbReference>
<dbReference type="Pfam" id="PF17227">
    <property type="entry name" value="DUF5302"/>
    <property type="match status" value="1"/>
</dbReference>
<proteinExistence type="predicted"/>
<organism evidence="2 3">
    <name type="scientific">Actinotalea soli</name>
    <dbReference type="NCBI Taxonomy" id="2819234"/>
    <lineage>
        <taxon>Bacteria</taxon>
        <taxon>Bacillati</taxon>
        <taxon>Actinomycetota</taxon>
        <taxon>Actinomycetes</taxon>
        <taxon>Micrococcales</taxon>
        <taxon>Cellulomonadaceae</taxon>
        <taxon>Actinotalea</taxon>
    </lineage>
</organism>
<evidence type="ECO:0000313" key="2">
    <source>
        <dbReference type="EMBL" id="MBO1753287.1"/>
    </source>
</evidence>
<accession>A0A939LXX7</accession>
<gene>
    <name evidence="2" type="ORF">J4G33_15875</name>
</gene>
<name>A0A939LXX7_9CELL</name>
<dbReference type="InterPro" id="IPR035172">
    <property type="entry name" value="DUF5302"/>
</dbReference>
<feature type="compositionally biased region" description="Low complexity" evidence="1">
    <location>
        <begin position="1"/>
        <end position="15"/>
    </location>
</feature>
<feature type="region of interest" description="Disordered" evidence="1">
    <location>
        <begin position="1"/>
        <end position="64"/>
    </location>
</feature>